<dbReference type="EMBL" id="FVZE01000001">
    <property type="protein sequence ID" value="SLJ90457.1"/>
    <property type="molecule type" value="Genomic_DNA"/>
</dbReference>
<evidence type="ECO:0000313" key="2">
    <source>
        <dbReference type="Proteomes" id="UP000190989"/>
    </source>
</evidence>
<proteinExistence type="predicted"/>
<evidence type="ECO:0000313" key="1">
    <source>
        <dbReference type="EMBL" id="SLJ90457.1"/>
    </source>
</evidence>
<dbReference type="RefSeq" id="WP_079729728.1">
    <property type="nucleotide sequence ID" value="NZ_FVZE01000001.1"/>
</dbReference>
<dbReference type="Gene3D" id="3.60.15.10">
    <property type="entry name" value="Ribonuclease Z/Hydroxyacylglutathione hydrolase-like"/>
    <property type="match status" value="1"/>
</dbReference>
<dbReference type="AlphaFoldDB" id="A0A1U6H3Y3"/>
<accession>A0A1U6H3Y3</accession>
<reference evidence="2" key="1">
    <citation type="submission" date="2017-02" db="EMBL/GenBank/DDBJ databases">
        <authorList>
            <person name="Varghese N."/>
            <person name="Submissions S."/>
        </authorList>
    </citation>
    <scope>NUCLEOTIDE SEQUENCE [LARGE SCALE GENOMIC DNA]</scope>
    <source>
        <strain evidence="2">SM117</strain>
    </source>
</reference>
<gene>
    <name evidence="1" type="ORF">SAMN06295987_1011212</name>
</gene>
<keyword evidence="2" id="KW-1185">Reference proteome</keyword>
<sequence>MTPRLNLFLLALILFVGVPYYWFQLDADRYDARPKSLSIAQLRSLAESMPGQKPIALNYEQVGIRYIVSNRLAAGTGLRPARTALRAYELIVPGHAPIIIDGGPTAAVAKQYDVRDFDSMAERRINTAARKASLSLALVNHPLHNANDGFSLLRAREMFAAKTEEPQAVAPGVVVIPLTGLTVASNMVYTRLADGHEFLFTGDAAMIDSSWKDVLPPARMVTGHLRAPERREIVSWLMTINALARSAPHMTIISGHEPSALTSAKRGFSN</sequence>
<dbReference type="Proteomes" id="UP000190989">
    <property type="component" value="Unassembled WGS sequence"/>
</dbReference>
<name>A0A1U6H3Y3_9SPHN</name>
<organism evidence="1 2">
    <name type="scientific">Novosphingobium mathurense</name>
    <dbReference type="NCBI Taxonomy" id="428990"/>
    <lineage>
        <taxon>Bacteria</taxon>
        <taxon>Pseudomonadati</taxon>
        <taxon>Pseudomonadota</taxon>
        <taxon>Alphaproteobacteria</taxon>
        <taxon>Sphingomonadales</taxon>
        <taxon>Sphingomonadaceae</taxon>
        <taxon>Novosphingobium</taxon>
    </lineage>
</organism>
<dbReference type="STRING" id="428990.SAMN06295987_1011212"/>
<dbReference type="InterPro" id="IPR036866">
    <property type="entry name" value="RibonucZ/Hydroxyglut_hydro"/>
</dbReference>
<protein>
    <submittedName>
        <fullName evidence="1">Uncharacterized protein</fullName>
    </submittedName>
</protein>